<protein>
    <submittedName>
        <fullName evidence="2">UDP-N-acetylenolpyruvoylglucosamine reductase</fullName>
        <ecNumber evidence="2">1.3.1.98</ecNumber>
    </submittedName>
</protein>
<gene>
    <name evidence="2" type="primary">murB_39</name>
    <name evidence="2" type="ORF">SDC9_184948</name>
</gene>
<dbReference type="Gene3D" id="3.90.78.10">
    <property type="entry name" value="UDP-N-acetylenolpyruvoylglucosamine reductase, C-terminal domain"/>
    <property type="match status" value="1"/>
</dbReference>
<dbReference type="GO" id="GO:0008762">
    <property type="term" value="F:UDP-N-acetylmuramate dehydrogenase activity"/>
    <property type="evidence" value="ECO:0007669"/>
    <property type="project" value="UniProtKB-EC"/>
</dbReference>
<dbReference type="EC" id="1.3.1.98" evidence="2"/>
<proteinExistence type="predicted"/>
<feature type="domain" description="UDP-N-acetylenolpyruvoylglucosamine reductase C-terminal" evidence="1">
    <location>
        <begin position="1"/>
        <end position="42"/>
    </location>
</feature>
<dbReference type="Pfam" id="PF02873">
    <property type="entry name" value="MurB_C"/>
    <property type="match status" value="1"/>
</dbReference>
<accession>A0A645HFB4</accession>
<comment type="caution">
    <text evidence="2">The sequence shown here is derived from an EMBL/GenBank/DDBJ whole genome shotgun (WGS) entry which is preliminary data.</text>
</comment>
<name>A0A645HFB4_9ZZZZ</name>
<dbReference type="AlphaFoldDB" id="A0A645HFB4"/>
<dbReference type="InterPro" id="IPR036635">
    <property type="entry name" value="MurB_C_sf"/>
</dbReference>
<dbReference type="InterPro" id="IPR011601">
    <property type="entry name" value="MurB_C"/>
</dbReference>
<sequence>MHAGFIVNNGKATERDVLELIAIIQQRVFAETGVQLEREVKLLQELC</sequence>
<keyword evidence="2" id="KW-0560">Oxidoreductase</keyword>
<evidence type="ECO:0000313" key="2">
    <source>
        <dbReference type="EMBL" id="MPN37430.1"/>
    </source>
</evidence>
<organism evidence="2">
    <name type="scientific">bioreactor metagenome</name>
    <dbReference type="NCBI Taxonomy" id="1076179"/>
    <lineage>
        <taxon>unclassified sequences</taxon>
        <taxon>metagenomes</taxon>
        <taxon>ecological metagenomes</taxon>
    </lineage>
</organism>
<dbReference type="SUPFAM" id="SSF56194">
    <property type="entry name" value="Uridine diphospho-N-Acetylenolpyruvylglucosamine reductase, MurB, C-terminal domain"/>
    <property type="match status" value="1"/>
</dbReference>
<dbReference type="EMBL" id="VSSQ01092082">
    <property type="protein sequence ID" value="MPN37430.1"/>
    <property type="molecule type" value="Genomic_DNA"/>
</dbReference>
<evidence type="ECO:0000259" key="1">
    <source>
        <dbReference type="Pfam" id="PF02873"/>
    </source>
</evidence>
<reference evidence="2" key="1">
    <citation type="submission" date="2019-08" db="EMBL/GenBank/DDBJ databases">
        <authorList>
            <person name="Kucharzyk K."/>
            <person name="Murdoch R.W."/>
            <person name="Higgins S."/>
            <person name="Loffler F."/>
        </authorList>
    </citation>
    <scope>NUCLEOTIDE SEQUENCE</scope>
</reference>